<feature type="domain" description="DUF2921" evidence="12">
    <location>
        <begin position="68"/>
        <end position="253"/>
    </location>
</feature>
<feature type="transmembrane region" description="Helical" evidence="10">
    <location>
        <begin position="724"/>
        <end position="743"/>
    </location>
</feature>
<feature type="transmembrane region" description="Helical" evidence="10">
    <location>
        <begin position="648"/>
        <end position="669"/>
    </location>
</feature>
<dbReference type="KEGG" id="qsa:O6P43_012646"/>
<keyword evidence="5" id="KW-0808">Transferase</keyword>
<dbReference type="EMBL" id="JARAOO010000005">
    <property type="protein sequence ID" value="KAJ7968560.1"/>
    <property type="molecule type" value="Genomic_DNA"/>
</dbReference>
<feature type="domain" description="DUF2921" evidence="12">
    <location>
        <begin position="309"/>
        <end position="441"/>
    </location>
</feature>
<reference evidence="13" key="1">
    <citation type="journal article" date="2023" name="Science">
        <title>Elucidation of the pathway for biosynthesis of saponin adjuvants from the soapbark tree.</title>
        <authorList>
            <person name="Reed J."/>
            <person name="Orme A."/>
            <person name="El-Demerdash A."/>
            <person name="Owen C."/>
            <person name="Martin L.B.B."/>
            <person name="Misra R.C."/>
            <person name="Kikuchi S."/>
            <person name="Rejzek M."/>
            <person name="Martin A.C."/>
            <person name="Harkess A."/>
            <person name="Leebens-Mack J."/>
            <person name="Louveau T."/>
            <person name="Stephenson M.J."/>
            <person name="Osbourn A."/>
        </authorList>
    </citation>
    <scope>NUCLEOTIDE SEQUENCE</scope>
    <source>
        <strain evidence="13">S10</strain>
    </source>
</reference>
<dbReference type="GO" id="GO:0012505">
    <property type="term" value="C:endomembrane system"/>
    <property type="evidence" value="ECO:0007669"/>
    <property type="project" value="UniProtKB-SubCell"/>
</dbReference>
<feature type="transmembrane region" description="Helical" evidence="10">
    <location>
        <begin position="891"/>
        <end position="913"/>
    </location>
</feature>
<proteinExistence type="predicted"/>
<gene>
    <name evidence="13" type="ORF">O6P43_012646</name>
</gene>
<sequence>MEANSASASFSSPLHRSGFGMVRVYKPINPSKTHKFSFTPIFIFFLFFQFNISTTTSFIPALPEEITYAQHCNHIVPISPSDNETVYARDMATSLGFQSAYSGGDPLFNQTQRSVNKYRKYLTFRVSDVHKTVSDSVYELRAILRLSNPEAYSALGNSNNRRLRMISYRGPRVLPWRGGVVFRLYGYWSESSGKLCMVGSGSSLVKSRGNVLHLNVILKLNYPHKLSIFDSLISGTVESFHDRSSSNYFRPISILAVDRNSNYEYSLVETENGNGCVGEYGEGESLSLNKFRDGACSVLRERPQSFELEYGSPCYSGNCNPLVGDVGYVPKSMYFYSTQCTDRRKLQMLLGFPDSSYQGRVFPFNPNSTLIAEGIWNEKHNQLCAVACRILNVTESWADAFVGDCSIKFNLRFPAILSLRNRSTVVGKIWSNKTVNESGYFVGKYCAEKDARSNGETYPDGYSSDMGFSMVVRNNKGQLAQGYSSPLFVGDKLYEAGLYASAFVQQGVGKKEYGVQLNHIKLLNISYKMSFTPSGDFKFNNEIASSKEVQISAEGVYDRDTGVLCMIGCWHLGSSGKELIKNESLDCEIKMNLHFPPLNAKGSEFVRGTIESTRLKSDKFYFKSLQLSSNSISTSQAAASIWRMDLEITMVLISNTLACVFVGLQLLYVKKNPDVLPTISIVMLIVLTLGHMIPLLLNFKALMANHSQQSVFLGSGGWLEVNEVIVRMVTMVAFLLQLRLLQLTWSTRRGDGSQQGFWVFERKVIYVTLPLYIGGALIAWYVHQWKNAYQSPSEPFRLSRHQFRHGQLSYDGHSLWEDLKSYAGLLLDGFLLPQILLNVFSNSEGKTLASSFYVGTTIIRLLPHAYDLYRAHSSTWYLDLSYIYANHRMDFYSTAWDIIIPCTGLSFALLVYFQQKYGSRCILPKRVRESSVYEKVPVINNDEL</sequence>
<feature type="transmembrane region" description="Helical" evidence="10">
    <location>
        <begin position="681"/>
        <end position="704"/>
    </location>
</feature>
<keyword evidence="8 10" id="KW-1133">Transmembrane helix</keyword>
<feature type="domain" description="SWEET-like" evidence="11">
    <location>
        <begin position="637"/>
        <end position="926"/>
    </location>
</feature>
<keyword evidence="6 10" id="KW-0812">Transmembrane</keyword>
<dbReference type="InterPro" id="IPR057425">
    <property type="entry name" value="DUF2921_N"/>
</dbReference>
<dbReference type="GO" id="GO:0061630">
    <property type="term" value="F:ubiquitin protein ligase activity"/>
    <property type="evidence" value="ECO:0007669"/>
    <property type="project" value="UniProtKB-EC"/>
</dbReference>
<dbReference type="PANTHER" id="PTHR33389:SF22">
    <property type="entry name" value="FAMILY PROTEIN, PUTATIVE (DUF2921)-RELATED"/>
    <property type="match status" value="1"/>
</dbReference>
<evidence type="ECO:0000256" key="7">
    <source>
        <dbReference type="ARBA" id="ARBA00022786"/>
    </source>
</evidence>
<evidence type="ECO:0000259" key="12">
    <source>
        <dbReference type="Pfam" id="PF25333"/>
    </source>
</evidence>
<evidence type="ECO:0000256" key="3">
    <source>
        <dbReference type="ARBA" id="ARBA00004906"/>
    </source>
</evidence>
<evidence type="ECO:0000256" key="2">
    <source>
        <dbReference type="ARBA" id="ARBA00004127"/>
    </source>
</evidence>
<comment type="pathway">
    <text evidence="3">Protein modification; protein ubiquitination.</text>
</comment>
<keyword evidence="9 10" id="KW-0472">Membrane</keyword>
<evidence type="ECO:0000256" key="8">
    <source>
        <dbReference type="ARBA" id="ARBA00022989"/>
    </source>
</evidence>
<evidence type="ECO:0000256" key="5">
    <source>
        <dbReference type="ARBA" id="ARBA00022679"/>
    </source>
</evidence>
<dbReference type="AlphaFoldDB" id="A0AAD7M4H4"/>
<evidence type="ECO:0000256" key="4">
    <source>
        <dbReference type="ARBA" id="ARBA00012483"/>
    </source>
</evidence>
<keyword evidence="14" id="KW-1185">Reference proteome</keyword>
<dbReference type="Pfam" id="PF11145">
    <property type="entry name" value="DUF2921"/>
    <property type="match status" value="1"/>
</dbReference>
<evidence type="ECO:0000256" key="9">
    <source>
        <dbReference type="ARBA" id="ARBA00023136"/>
    </source>
</evidence>
<organism evidence="13 14">
    <name type="scientific">Quillaja saponaria</name>
    <name type="common">Soap bark tree</name>
    <dbReference type="NCBI Taxonomy" id="32244"/>
    <lineage>
        <taxon>Eukaryota</taxon>
        <taxon>Viridiplantae</taxon>
        <taxon>Streptophyta</taxon>
        <taxon>Embryophyta</taxon>
        <taxon>Tracheophyta</taxon>
        <taxon>Spermatophyta</taxon>
        <taxon>Magnoliopsida</taxon>
        <taxon>eudicotyledons</taxon>
        <taxon>Gunneridae</taxon>
        <taxon>Pentapetalae</taxon>
        <taxon>rosids</taxon>
        <taxon>fabids</taxon>
        <taxon>Fabales</taxon>
        <taxon>Quillajaceae</taxon>
        <taxon>Quillaja</taxon>
    </lineage>
</organism>
<comment type="subcellular location">
    <subcellularLocation>
        <location evidence="2">Endomembrane system</location>
        <topology evidence="2">Multi-pass membrane protein</topology>
    </subcellularLocation>
</comment>
<dbReference type="InterPro" id="IPR021319">
    <property type="entry name" value="DUF2921"/>
</dbReference>
<dbReference type="PANTHER" id="PTHR33389">
    <property type="entry name" value="FAMILY PROTEIN, PUTATIVE (DUF2921)-RELATED"/>
    <property type="match status" value="1"/>
</dbReference>
<evidence type="ECO:0000313" key="13">
    <source>
        <dbReference type="EMBL" id="KAJ7968560.1"/>
    </source>
</evidence>
<feature type="domain" description="DUF2921" evidence="12">
    <location>
        <begin position="447"/>
        <end position="625"/>
    </location>
</feature>
<evidence type="ECO:0000256" key="6">
    <source>
        <dbReference type="ARBA" id="ARBA00022692"/>
    </source>
</evidence>
<feature type="transmembrane region" description="Helical" evidence="10">
    <location>
        <begin position="764"/>
        <end position="782"/>
    </location>
</feature>
<evidence type="ECO:0000256" key="1">
    <source>
        <dbReference type="ARBA" id="ARBA00000900"/>
    </source>
</evidence>
<comment type="caution">
    <text evidence="13">The sequence shown here is derived from an EMBL/GenBank/DDBJ whole genome shotgun (WGS) entry which is preliminary data.</text>
</comment>
<protein>
    <recommendedName>
        <fullName evidence="4">RING-type E3 ubiquitin transferase</fullName>
        <ecNumber evidence="4">2.3.2.27</ecNumber>
    </recommendedName>
</protein>
<evidence type="ECO:0000259" key="11">
    <source>
        <dbReference type="Pfam" id="PF11145"/>
    </source>
</evidence>
<accession>A0AAD7M4H4</accession>
<dbReference type="EC" id="2.3.2.27" evidence="4"/>
<comment type="catalytic activity">
    <reaction evidence="1">
        <text>S-ubiquitinyl-[E2 ubiquitin-conjugating enzyme]-L-cysteine + [acceptor protein]-L-lysine = [E2 ubiquitin-conjugating enzyme]-L-cysteine + N(6)-ubiquitinyl-[acceptor protein]-L-lysine.</text>
        <dbReference type="EC" id="2.3.2.27"/>
    </reaction>
</comment>
<keyword evidence="7" id="KW-0833">Ubl conjugation pathway</keyword>
<dbReference type="Proteomes" id="UP001163823">
    <property type="component" value="Chromosome 5"/>
</dbReference>
<evidence type="ECO:0000256" key="10">
    <source>
        <dbReference type="SAM" id="Phobius"/>
    </source>
</evidence>
<dbReference type="Pfam" id="PF25333">
    <property type="entry name" value="DUF2921_N"/>
    <property type="match status" value="3"/>
</dbReference>
<evidence type="ECO:0000313" key="14">
    <source>
        <dbReference type="Proteomes" id="UP001163823"/>
    </source>
</evidence>
<name>A0AAD7M4H4_QUISA</name>